<feature type="domain" description="Histidine kinase" evidence="8">
    <location>
        <begin position="88"/>
        <end position="300"/>
    </location>
</feature>
<dbReference type="PROSITE" id="PS50109">
    <property type="entry name" value="HIS_KIN"/>
    <property type="match status" value="1"/>
</dbReference>
<dbReference type="InterPro" id="IPR050351">
    <property type="entry name" value="BphY/WalK/GraS-like"/>
</dbReference>
<dbReference type="InterPro" id="IPR036097">
    <property type="entry name" value="HisK_dim/P_sf"/>
</dbReference>
<dbReference type="InterPro" id="IPR003594">
    <property type="entry name" value="HATPase_dom"/>
</dbReference>
<dbReference type="Pfam" id="PF02518">
    <property type="entry name" value="HATPase_c"/>
    <property type="match status" value="1"/>
</dbReference>
<dbReference type="PRINTS" id="PR01780">
    <property type="entry name" value="LANTIREGPROT"/>
</dbReference>
<keyword evidence="5 9" id="KW-0808">Transferase</keyword>
<dbReference type="SUPFAM" id="SSF47384">
    <property type="entry name" value="Homodimeric domain of signal transducing histidine kinase"/>
    <property type="match status" value="1"/>
</dbReference>
<dbReference type="GO" id="GO:0004721">
    <property type="term" value="F:phosphoprotein phosphatase activity"/>
    <property type="evidence" value="ECO:0007669"/>
    <property type="project" value="TreeGrafter"/>
</dbReference>
<evidence type="ECO:0000313" key="10">
    <source>
        <dbReference type="Proteomes" id="UP000298653"/>
    </source>
</evidence>
<organism evidence="9 10">
    <name type="scientific">Anaerostipes rhamnosivorans</name>
    <dbReference type="NCBI Taxonomy" id="1229621"/>
    <lineage>
        <taxon>Bacteria</taxon>
        <taxon>Bacillati</taxon>
        <taxon>Bacillota</taxon>
        <taxon>Clostridia</taxon>
        <taxon>Lachnospirales</taxon>
        <taxon>Lachnospiraceae</taxon>
        <taxon>Anaerostipes</taxon>
    </lineage>
</organism>
<dbReference type="Pfam" id="PF00512">
    <property type="entry name" value="HisKA"/>
    <property type="match status" value="1"/>
</dbReference>
<dbReference type="SMART" id="SM00387">
    <property type="entry name" value="HATPase_c"/>
    <property type="match status" value="1"/>
</dbReference>
<dbReference type="Gene3D" id="1.10.287.130">
    <property type="match status" value="1"/>
</dbReference>
<dbReference type="CDD" id="cd00075">
    <property type="entry name" value="HATPase"/>
    <property type="match status" value="1"/>
</dbReference>
<protein>
    <recommendedName>
        <fullName evidence="3">histidine kinase</fullName>
        <ecNumber evidence="3">2.7.13.3</ecNumber>
    </recommendedName>
</protein>
<dbReference type="InterPro" id="IPR036890">
    <property type="entry name" value="HATPase_C_sf"/>
</dbReference>
<dbReference type="KEGG" id="arf:AR1Y2_1358"/>
<reference evidence="9 10" key="1">
    <citation type="submission" date="2019-05" db="EMBL/GenBank/DDBJ databases">
        <title>Complete genome sequencing of Anaerostipes rhamnosivorans.</title>
        <authorList>
            <person name="Bui T.P.N."/>
            <person name="de Vos W.M."/>
        </authorList>
    </citation>
    <scope>NUCLEOTIDE SEQUENCE [LARGE SCALE GENOMIC DNA]</scope>
    <source>
        <strain evidence="9 10">1y2</strain>
    </source>
</reference>
<dbReference type="InterPro" id="IPR008358">
    <property type="entry name" value="Sig_transdc_His_kin/Pase_MprB"/>
</dbReference>
<dbReference type="SMART" id="SM00388">
    <property type="entry name" value="HisKA"/>
    <property type="match status" value="1"/>
</dbReference>
<dbReference type="EC" id="2.7.13.3" evidence="3"/>
<dbReference type="Proteomes" id="UP000298653">
    <property type="component" value="Chromosome"/>
</dbReference>
<comment type="subcellular location">
    <subcellularLocation>
        <location evidence="2">Membrane</location>
    </subcellularLocation>
</comment>
<dbReference type="PANTHER" id="PTHR45453">
    <property type="entry name" value="PHOSPHATE REGULON SENSOR PROTEIN PHOR"/>
    <property type="match status" value="1"/>
</dbReference>
<dbReference type="GO" id="GO:0000155">
    <property type="term" value="F:phosphorelay sensor kinase activity"/>
    <property type="evidence" value="ECO:0007669"/>
    <property type="project" value="InterPro"/>
</dbReference>
<keyword evidence="7" id="KW-0902">Two-component regulatory system</keyword>
<accession>A0A4P8IAX2</accession>
<dbReference type="GO" id="GO:0005886">
    <property type="term" value="C:plasma membrane"/>
    <property type="evidence" value="ECO:0007669"/>
    <property type="project" value="TreeGrafter"/>
</dbReference>
<dbReference type="InterPro" id="IPR005467">
    <property type="entry name" value="His_kinase_dom"/>
</dbReference>
<evidence type="ECO:0000256" key="1">
    <source>
        <dbReference type="ARBA" id="ARBA00000085"/>
    </source>
</evidence>
<dbReference type="InterPro" id="IPR003661">
    <property type="entry name" value="HisK_dim/P_dom"/>
</dbReference>
<dbReference type="AlphaFoldDB" id="A0A4P8IAX2"/>
<evidence type="ECO:0000256" key="2">
    <source>
        <dbReference type="ARBA" id="ARBA00004370"/>
    </source>
</evidence>
<dbReference type="OrthoDB" id="9792991at2"/>
<dbReference type="CDD" id="cd00082">
    <property type="entry name" value="HisKA"/>
    <property type="match status" value="1"/>
</dbReference>
<sequence>MNFVILILLVLAVILSIKYIVIKKQIHSISRQIEQVTTRESEKMLDISFVDPDLELLAGQINTVFAGQRTATAKILQHEEQLKESIAGISHDLRTPLTVILGHLQMLKDSDLQPDQLKRVETALRKSYRLKDLIDNFYDLSLLETEQIEPHWEKINISNLLIDFLAENAPLFENRHVHPQIKIPDTSVFVLVDRSMLDRILQNLITNAVRYTTDTVDISLTLSPDGRAIFQISNPVYDPEKLDVDRLFERFYTGDPSRSTESTGLGLSVVKILLEKLQGSVCASVRGSVLYITVTLETLLKD</sequence>
<evidence type="ECO:0000256" key="7">
    <source>
        <dbReference type="ARBA" id="ARBA00023012"/>
    </source>
</evidence>
<dbReference type="SUPFAM" id="SSF55874">
    <property type="entry name" value="ATPase domain of HSP90 chaperone/DNA topoisomerase II/histidine kinase"/>
    <property type="match status" value="1"/>
</dbReference>
<gene>
    <name evidence="9" type="ORF">AR1Y2_1358</name>
</gene>
<keyword evidence="4" id="KW-0597">Phosphoprotein</keyword>
<dbReference type="PANTHER" id="PTHR45453:SF1">
    <property type="entry name" value="PHOSPHATE REGULON SENSOR PROTEIN PHOR"/>
    <property type="match status" value="1"/>
</dbReference>
<dbReference type="EMBL" id="CP040058">
    <property type="protein sequence ID" value="QCP34812.1"/>
    <property type="molecule type" value="Genomic_DNA"/>
</dbReference>
<evidence type="ECO:0000256" key="5">
    <source>
        <dbReference type="ARBA" id="ARBA00022679"/>
    </source>
</evidence>
<dbReference type="GO" id="GO:0016036">
    <property type="term" value="P:cellular response to phosphate starvation"/>
    <property type="evidence" value="ECO:0007669"/>
    <property type="project" value="TreeGrafter"/>
</dbReference>
<keyword evidence="6" id="KW-0418">Kinase</keyword>
<name>A0A4P8IAX2_9FIRM</name>
<dbReference type="RefSeq" id="WP_137328301.1">
    <property type="nucleotide sequence ID" value="NZ_CP040058.1"/>
</dbReference>
<evidence type="ECO:0000256" key="4">
    <source>
        <dbReference type="ARBA" id="ARBA00022553"/>
    </source>
</evidence>
<evidence type="ECO:0000256" key="3">
    <source>
        <dbReference type="ARBA" id="ARBA00012438"/>
    </source>
</evidence>
<evidence type="ECO:0000259" key="8">
    <source>
        <dbReference type="PROSITE" id="PS50109"/>
    </source>
</evidence>
<proteinExistence type="predicted"/>
<keyword evidence="10" id="KW-1185">Reference proteome</keyword>
<evidence type="ECO:0000313" key="9">
    <source>
        <dbReference type="EMBL" id="QCP34812.1"/>
    </source>
</evidence>
<dbReference type="Gene3D" id="3.30.565.10">
    <property type="entry name" value="Histidine kinase-like ATPase, C-terminal domain"/>
    <property type="match status" value="1"/>
</dbReference>
<evidence type="ECO:0000256" key="6">
    <source>
        <dbReference type="ARBA" id="ARBA00022777"/>
    </source>
</evidence>
<comment type="catalytic activity">
    <reaction evidence="1">
        <text>ATP + protein L-histidine = ADP + protein N-phospho-L-histidine.</text>
        <dbReference type="EC" id="2.7.13.3"/>
    </reaction>
</comment>